<feature type="transmembrane region" description="Helical" evidence="12">
    <location>
        <begin position="464"/>
        <end position="497"/>
    </location>
</feature>
<dbReference type="InterPro" id="IPR036034">
    <property type="entry name" value="PDZ_sf"/>
</dbReference>
<dbReference type="PANTHER" id="PTHR42837:SF2">
    <property type="entry name" value="MEMBRANE METALLOPROTEASE ARASP2, CHLOROPLASTIC-RELATED"/>
    <property type="match status" value="1"/>
</dbReference>
<keyword evidence="9 14" id="KW-0482">Metalloprotease</keyword>
<dbReference type="InterPro" id="IPR008915">
    <property type="entry name" value="Peptidase_M50"/>
</dbReference>
<feature type="domain" description="PDZ" evidence="13">
    <location>
        <begin position="140"/>
        <end position="182"/>
    </location>
</feature>
<dbReference type="Pfam" id="PF17820">
    <property type="entry name" value="PDZ_6"/>
    <property type="match status" value="1"/>
</dbReference>
<feature type="region of interest" description="Disordered" evidence="11">
    <location>
        <begin position="86"/>
        <end position="105"/>
    </location>
</feature>
<dbReference type="PROSITE" id="PS50106">
    <property type="entry name" value="PDZ"/>
    <property type="match status" value="3"/>
</dbReference>
<evidence type="ECO:0000256" key="2">
    <source>
        <dbReference type="ARBA" id="ARBA00004141"/>
    </source>
</evidence>
<feature type="domain" description="PDZ" evidence="13">
    <location>
        <begin position="298"/>
        <end position="374"/>
    </location>
</feature>
<dbReference type="Gene3D" id="2.30.42.10">
    <property type="match status" value="3"/>
</dbReference>
<evidence type="ECO:0000256" key="6">
    <source>
        <dbReference type="ARBA" id="ARBA00022801"/>
    </source>
</evidence>
<sequence>MHMNAEAVAGFVINAARFIILLGVLVFVHELGHFLAAKLTNVYVVRLSLGFGRRLIGFKRGETDYCVSAIPLGGYVKMVGQEDMPKTQEEAERAEPEISNVPPERRFDTQSTRTKLLIGFAGPFMNLVFAVPVLWIAYMIGINVPAFTQQTYIGAVTPGSPAEEAGVRAGQRVLSINEQPVETWEEVQLTIMTNEDSPVTLELEDSSGNIRDVTVTPRQTEDSKRATIGIDPFITVAIGKILPGMPASQSGLRENDIILGYDGQEPTNQNLSNLVEQVNKSAGRPMTFTVLRDGKMMEFTLTPREKAVISGLEIRDGSIAFIDKEVIGEQAAKLHEGDLVVALNGQPTDHDLDHLLLQELSAGETVQLTIKQKPGLFKETQEVVVNLPVAQRGMIGVIFTPDIIRQYGPATAFVHSLEAYGDFVSLTMKTIYYLVSGKVSTREMAGPIGIAFLTTESLKLGIGYYLKLVALITINLGILNLLPIPVLDGGLMLIAVIDSVRRKPLEERYLLLLQRIGLAFILFLVLIATYNDILRVINHFLGRGFIE</sequence>
<dbReference type="SUPFAM" id="SSF50156">
    <property type="entry name" value="PDZ domain-like"/>
    <property type="match status" value="3"/>
</dbReference>
<evidence type="ECO:0000256" key="9">
    <source>
        <dbReference type="ARBA" id="ARBA00023049"/>
    </source>
</evidence>
<dbReference type="InterPro" id="IPR041489">
    <property type="entry name" value="PDZ_6"/>
</dbReference>
<evidence type="ECO:0000256" key="3">
    <source>
        <dbReference type="ARBA" id="ARBA00007931"/>
    </source>
</evidence>
<keyword evidence="10 12" id="KW-0472">Membrane</keyword>
<dbReference type="Proteomes" id="UP000265882">
    <property type="component" value="Unassembled WGS sequence"/>
</dbReference>
<keyword evidence="6" id="KW-0378">Hydrolase</keyword>
<protein>
    <submittedName>
        <fullName evidence="14">RIP metalloprotease RseP</fullName>
    </submittedName>
</protein>
<feature type="transmembrane region" description="Helical" evidence="12">
    <location>
        <begin position="7"/>
        <end position="28"/>
    </location>
</feature>
<evidence type="ECO:0000256" key="5">
    <source>
        <dbReference type="ARBA" id="ARBA00022692"/>
    </source>
</evidence>
<evidence type="ECO:0000259" key="13">
    <source>
        <dbReference type="PROSITE" id="PS50106"/>
    </source>
</evidence>
<comment type="caution">
    <text evidence="14">The sequence shown here is derived from an EMBL/GenBank/DDBJ whole genome shotgun (WGS) entry which is preliminary data.</text>
</comment>
<dbReference type="PANTHER" id="PTHR42837">
    <property type="entry name" value="REGULATOR OF SIGMA-E PROTEASE RSEP"/>
    <property type="match status" value="1"/>
</dbReference>
<feature type="transmembrane region" description="Helical" evidence="12">
    <location>
        <begin position="116"/>
        <end position="140"/>
    </location>
</feature>
<keyword evidence="8 12" id="KW-1133">Transmembrane helix</keyword>
<evidence type="ECO:0000313" key="15">
    <source>
        <dbReference type="Proteomes" id="UP000265882"/>
    </source>
</evidence>
<dbReference type="GO" id="GO:0006508">
    <property type="term" value="P:proteolysis"/>
    <property type="evidence" value="ECO:0007669"/>
    <property type="project" value="UniProtKB-KW"/>
</dbReference>
<evidence type="ECO:0000256" key="8">
    <source>
        <dbReference type="ARBA" id="ARBA00022989"/>
    </source>
</evidence>
<dbReference type="EMBL" id="QZKU01000119">
    <property type="protein sequence ID" value="RJP17168.1"/>
    <property type="molecule type" value="Genomic_DNA"/>
</dbReference>
<dbReference type="GO" id="GO:0004222">
    <property type="term" value="F:metalloendopeptidase activity"/>
    <property type="evidence" value="ECO:0007669"/>
    <property type="project" value="InterPro"/>
</dbReference>
<gene>
    <name evidence="14" type="primary">rseP</name>
    <name evidence="14" type="ORF">C4520_17475</name>
</gene>
<comment type="cofactor">
    <cofactor evidence="1">
        <name>Zn(2+)</name>
        <dbReference type="ChEBI" id="CHEBI:29105"/>
    </cofactor>
</comment>
<evidence type="ECO:0000256" key="11">
    <source>
        <dbReference type="SAM" id="MobiDB-lite"/>
    </source>
</evidence>
<feature type="domain" description="PDZ" evidence="13">
    <location>
        <begin position="200"/>
        <end position="294"/>
    </location>
</feature>
<dbReference type="CDD" id="cd06163">
    <property type="entry name" value="S2P-M50_PDZ_RseP-like"/>
    <property type="match status" value="1"/>
</dbReference>
<keyword evidence="5 12" id="KW-0812">Transmembrane</keyword>
<keyword evidence="4 14" id="KW-0645">Protease</keyword>
<comment type="similarity">
    <text evidence="3">Belongs to the peptidase M50B family.</text>
</comment>
<dbReference type="GO" id="GO:0016020">
    <property type="term" value="C:membrane"/>
    <property type="evidence" value="ECO:0007669"/>
    <property type="project" value="UniProtKB-SubCell"/>
</dbReference>
<dbReference type="CDD" id="cd23081">
    <property type="entry name" value="cpPDZ_EcRseP-like"/>
    <property type="match status" value="1"/>
</dbReference>
<evidence type="ECO:0000256" key="12">
    <source>
        <dbReference type="SAM" id="Phobius"/>
    </source>
</evidence>
<dbReference type="InterPro" id="IPR004387">
    <property type="entry name" value="Pept_M50_Zn"/>
</dbReference>
<proteinExistence type="inferred from homology"/>
<dbReference type="SMART" id="SM00228">
    <property type="entry name" value="PDZ"/>
    <property type="match status" value="3"/>
</dbReference>
<evidence type="ECO:0000313" key="14">
    <source>
        <dbReference type="EMBL" id="RJP17168.1"/>
    </source>
</evidence>
<keyword evidence="7" id="KW-0862">Zinc</keyword>
<feature type="transmembrane region" description="Helical" evidence="12">
    <location>
        <begin position="509"/>
        <end position="530"/>
    </location>
</feature>
<evidence type="ECO:0000256" key="10">
    <source>
        <dbReference type="ARBA" id="ARBA00023136"/>
    </source>
</evidence>
<evidence type="ECO:0000256" key="4">
    <source>
        <dbReference type="ARBA" id="ARBA00022670"/>
    </source>
</evidence>
<dbReference type="Pfam" id="PF02163">
    <property type="entry name" value="Peptidase_M50"/>
    <property type="match status" value="1"/>
</dbReference>
<accession>A0A3A4N5L5</accession>
<dbReference type="NCBIfam" id="TIGR00054">
    <property type="entry name" value="RIP metalloprotease RseP"/>
    <property type="match status" value="1"/>
</dbReference>
<evidence type="ECO:0000256" key="7">
    <source>
        <dbReference type="ARBA" id="ARBA00022833"/>
    </source>
</evidence>
<organism evidence="14 15">
    <name type="scientific">Abyssobacteria bacterium (strain SURF_5)</name>
    <dbReference type="NCBI Taxonomy" id="2093360"/>
    <lineage>
        <taxon>Bacteria</taxon>
        <taxon>Pseudomonadati</taxon>
        <taxon>Candidatus Hydrogenedentota</taxon>
        <taxon>Candidatus Abyssobacteria</taxon>
    </lineage>
</organism>
<name>A0A3A4N5L5_ABYX5</name>
<comment type="subcellular location">
    <subcellularLocation>
        <location evidence="2">Membrane</location>
        <topology evidence="2">Multi-pass membrane protein</topology>
    </subcellularLocation>
</comment>
<reference evidence="14 15" key="1">
    <citation type="journal article" date="2017" name="ISME J.">
        <title>Energy and carbon metabolisms in a deep terrestrial subsurface fluid microbial community.</title>
        <authorList>
            <person name="Momper L."/>
            <person name="Jungbluth S.P."/>
            <person name="Lee M.D."/>
            <person name="Amend J.P."/>
        </authorList>
    </citation>
    <scope>NUCLEOTIDE SEQUENCE [LARGE SCALE GENOMIC DNA]</scope>
    <source>
        <strain evidence="14">SURF_5</strain>
    </source>
</reference>
<dbReference type="InterPro" id="IPR001478">
    <property type="entry name" value="PDZ"/>
</dbReference>
<evidence type="ECO:0000256" key="1">
    <source>
        <dbReference type="ARBA" id="ARBA00001947"/>
    </source>
</evidence>
<dbReference type="AlphaFoldDB" id="A0A3A4N5L5"/>
<feature type="compositionally biased region" description="Basic and acidic residues" evidence="11">
    <location>
        <begin position="86"/>
        <end position="96"/>
    </location>
</feature>